<dbReference type="AlphaFoldDB" id="A0AAD5UDU2"/>
<evidence type="ECO:0000313" key="4">
    <source>
        <dbReference type="EMBL" id="KAJ3255304.1"/>
    </source>
</evidence>
<protein>
    <recommendedName>
        <fullName evidence="3">Fumarylacetoacetase-like C-terminal domain-containing protein</fullName>
    </recommendedName>
</protein>
<feature type="domain" description="Fumarylacetoacetase-like C-terminal" evidence="3">
    <location>
        <begin position="107"/>
        <end position="143"/>
    </location>
</feature>
<accession>A0AAD5UDU2</accession>
<dbReference type="Proteomes" id="UP001210925">
    <property type="component" value="Unassembled WGS sequence"/>
</dbReference>
<sequence>MQNCRKIVAIGWNYSKHAKELNSNIPKEPLFFLKPPSSIIQQPENIEIPKGCLVHHEIELGIVIGKNGRNIKQSDADQYIDYIVLCLDMTARNLQNEAKEKGNPCFNRIIEHVSSIMKLEKGDLILTGTPEGVGQVVHGDELVGKLYNQSELLDTITFKAVNRPSE</sequence>
<keyword evidence="2" id="KW-0479">Metal-binding</keyword>
<dbReference type="GO" id="GO:0046872">
    <property type="term" value="F:metal ion binding"/>
    <property type="evidence" value="ECO:0007669"/>
    <property type="project" value="UniProtKB-KW"/>
</dbReference>
<comment type="similarity">
    <text evidence="1">Belongs to the FAH family.</text>
</comment>
<reference evidence="4" key="1">
    <citation type="submission" date="2020-05" db="EMBL/GenBank/DDBJ databases">
        <title>Phylogenomic resolution of chytrid fungi.</title>
        <authorList>
            <person name="Stajich J.E."/>
            <person name="Amses K."/>
            <person name="Simmons R."/>
            <person name="Seto K."/>
            <person name="Myers J."/>
            <person name="Bonds A."/>
            <person name="Quandt C.A."/>
            <person name="Barry K."/>
            <person name="Liu P."/>
            <person name="Grigoriev I."/>
            <person name="Longcore J.E."/>
            <person name="James T.Y."/>
        </authorList>
    </citation>
    <scope>NUCLEOTIDE SEQUENCE</scope>
    <source>
        <strain evidence="4">PLAUS21</strain>
    </source>
</reference>
<name>A0AAD5UDU2_9FUNG</name>
<dbReference type="GO" id="GO:0018773">
    <property type="term" value="F:acetylpyruvate hydrolase activity"/>
    <property type="evidence" value="ECO:0007669"/>
    <property type="project" value="TreeGrafter"/>
</dbReference>
<gene>
    <name evidence="4" type="ORF">HK103_006327</name>
</gene>
<dbReference type="PANTHER" id="PTHR11820">
    <property type="entry name" value="ACYLPYRUVASE"/>
    <property type="match status" value="1"/>
</dbReference>
<evidence type="ECO:0000313" key="5">
    <source>
        <dbReference type="Proteomes" id="UP001210925"/>
    </source>
</evidence>
<comment type="caution">
    <text evidence="4">The sequence shown here is derived from an EMBL/GenBank/DDBJ whole genome shotgun (WGS) entry which is preliminary data.</text>
</comment>
<dbReference type="InterPro" id="IPR011234">
    <property type="entry name" value="Fumarylacetoacetase-like_C"/>
</dbReference>
<feature type="domain" description="Fumarylacetoacetase-like C-terminal" evidence="3">
    <location>
        <begin position="6"/>
        <end position="100"/>
    </location>
</feature>
<dbReference type="PANTHER" id="PTHR11820:SF7">
    <property type="entry name" value="ACYLPYRUVASE FAHD1, MITOCHONDRIAL"/>
    <property type="match status" value="1"/>
</dbReference>
<dbReference type="GO" id="GO:0005739">
    <property type="term" value="C:mitochondrion"/>
    <property type="evidence" value="ECO:0007669"/>
    <property type="project" value="TreeGrafter"/>
</dbReference>
<dbReference type="EMBL" id="JADGKB010000068">
    <property type="protein sequence ID" value="KAJ3255304.1"/>
    <property type="molecule type" value="Genomic_DNA"/>
</dbReference>
<dbReference type="InterPro" id="IPR036663">
    <property type="entry name" value="Fumarylacetoacetase_C_sf"/>
</dbReference>
<dbReference type="Gene3D" id="3.90.850.10">
    <property type="entry name" value="Fumarylacetoacetase-like, C-terminal domain"/>
    <property type="match status" value="2"/>
</dbReference>
<evidence type="ECO:0000259" key="3">
    <source>
        <dbReference type="Pfam" id="PF01557"/>
    </source>
</evidence>
<keyword evidence="5" id="KW-1185">Reference proteome</keyword>
<dbReference type="Pfam" id="PF01557">
    <property type="entry name" value="FAA_hydrolase"/>
    <property type="match status" value="2"/>
</dbReference>
<proteinExistence type="inferred from homology"/>
<organism evidence="4 5">
    <name type="scientific">Boothiomyces macroporosus</name>
    <dbReference type="NCBI Taxonomy" id="261099"/>
    <lineage>
        <taxon>Eukaryota</taxon>
        <taxon>Fungi</taxon>
        <taxon>Fungi incertae sedis</taxon>
        <taxon>Chytridiomycota</taxon>
        <taxon>Chytridiomycota incertae sedis</taxon>
        <taxon>Chytridiomycetes</taxon>
        <taxon>Rhizophydiales</taxon>
        <taxon>Terramycetaceae</taxon>
        <taxon>Boothiomyces</taxon>
    </lineage>
</organism>
<evidence type="ECO:0000256" key="1">
    <source>
        <dbReference type="ARBA" id="ARBA00010211"/>
    </source>
</evidence>
<evidence type="ECO:0000256" key="2">
    <source>
        <dbReference type="ARBA" id="ARBA00022723"/>
    </source>
</evidence>
<dbReference type="SUPFAM" id="SSF56529">
    <property type="entry name" value="FAH"/>
    <property type="match status" value="1"/>
</dbReference>